<evidence type="ECO:0000313" key="5">
    <source>
        <dbReference type="Proteomes" id="UP000518605"/>
    </source>
</evidence>
<gene>
    <name evidence="4" type="ORF">FHS16_000366</name>
</gene>
<dbReference type="PANTHER" id="PTHR22550:SF5">
    <property type="entry name" value="LEUCINE ZIPPER PROTEIN 4"/>
    <property type="match status" value="1"/>
</dbReference>
<reference evidence="4 5" key="1">
    <citation type="submission" date="2020-08" db="EMBL/GenBank/DDBJ databases">
        <title>Genomic Encyclopedia of Type Strains, Phase III (KMG-III): the genomes of soil and plant-associated and newly described type strains.</title>
        <authorList>
            <person name="Whitman W."/>
        </authorList>
    </citation>
    <scope>NUCLEOTIDE SEQUENCE [LARGE SCALE GENOMIC DNA]</scope>
    <source>
        <strain evidence="4 5">CECT 8234</strain>
    </source>
</reference>
<protein>
    <submittedName>
        <fullName evidence="4">Uncharacterized protein</fullName>
    </submittedName>
</protein>
<dbReference type="Pfam" id="PF03323">
    <property type="entry name" value="GerA"/>
    <property type="match status" value="1"/>
</dbReference>
<accession>A0A7W5C5A8</accession>
<dbReference type="InterPro" id="IPR004995">
    <property type="entry name" value="Spore_Ger"/>
</dbReference>
<keyword evidence="3" id="KW-0812">Transmembrane</keyword>
<dbReference type="GO" id="GO:0016020">
    <property type="term" value="C:membrane"/>
    <property type="evidence" value="ECO:0007669"/>
    <property type="project" value="InterPro"/>
</dbReference>
<keyword evidence="5" id="KW-1185">Reference proteome</keyword>
<dbReference type="InterPro" id="IPR050768">
    <property type="entry name" value="UPF0353/GerABKA_families"/>
</dbReference>
<organism evidence="4 5">
    <name type="scientific">Paenibacillus endophyticus</name>
    <dbReference type="NCBI Taxonomy" id="1294268"/>
    <lineage>
        <taxon>Bacteria</taxon>
        <taxon>Bacillati</taxon>
        <taxon>Bacillota</taxon>
        <taxon>Bacilli</taxon>
        <taxon>Bacillales</taxon>
        <taxon>Paenibacillaceae</taxon>
        <taxon>Paenibacillus</taxon>
    </lineage>
</organism>
<feature type="transmembrane region" description="Helical" evidence="3">
    <location>
        <begin position="367"/>
        <end position="385"/>
    </location>
</feature>
<dbReference type="Proteomes" id="UP000518605">
    <property type="component" value="Unassembled WGS sequence"/>
</dbReference>
<comment type="caution">
    <text evidence="4">The sequence shown here is derived from an EMBL/GenBank/DDBJ whole genome shotgun (WGS) entry which is preliminary data.</text>
</comment>
<dbReference type="EMBL" id="JACHXW010000001">
    <property type="protein sequence ID" value="MBB3150334.1"/>
    <property type="molecule type" value="Genomic_DNA"/>
</dbReference>
<dbReference type="AlphaFoldDB" id="A0A7W5C5A8"/>
<evidence type="ECO:0000256" key="3">
    <source>
        <dbReference type="SAM" id="Phobius"/>
    </source>
</evidence>
<keyword evidence="2 3" id="KW-0472">Membrane</keyword>
<feature type="transmembrane region" description="Helical" evidence="3">
    <location>
        <begin position="271"/>
        <end position="293"/>
    </location>
</feature>
<evidence type="ECO:0000256" key="1">
    <source>
        <dbReference type="ARBA" id="ARBA00005278"/>
    </source>
</evidence>
<name>A0A7W5C5A8_9BACL</name>
<dbReference type="GO" id="GO:0009847">
    <property type="term" value="P:spore germination"/>
    <property type="evidence" value="ECO:0007669"/>
    <property type="project" value="InterPro"/>
</dbReference>
<feature type="transmembrane region" description="Helical" evidence="3">
    <location>
        <begin position="344"/>
        <end position="361"/>
    </location>
</feature>
<dbReference type="PIRSF" id="PIRSF005690">
    <property type="entry name" value="GerBA"/>
    <property type="match status" value="1"/>
</dbReference>
<proteinExistence type="inferred from homology"/>
<comment type="similarity">
    <text evidence="1">Belongs to the GerABKA family.</text>
</comment>
<dbReference type="RefSeq" id="WP_183558039.1">
    <property type="nucleotide sequence ID" value="NZ_CBCSLB010000001.1"/>
</dbReference>
<feature type="transmembrane region" description="Helical" evidence="3">
    <location>
        <begin position="397"/>
        <end position="422"/>
    </location>
</feature>
<evidence type="ECO:0000256" key="2">
    <source>
        <dbReference type="ARBA" id="ARBA00023136"/>
    </source>
</evidence>
<keyword evidence="3" id="KW-1133">Transmembrane helix</keyword>
<feature type="transmembrane region" description="Helical" evidence="3">
    <location>
        <begin position="313"/>
        <end position="332"/>
    </location>
</feature>
<dbReference type="PANTHER" id="PTHR22550">
    <property type="entry name" value="SPORE GERMINATION PROTEIN"/>
    <property type="match status" value="1"/>
</dbReference>
<evidence type="ECO:0000313" key="4">
    <source>
        <dbReference type="EMBL" id="MBB3150334.1"/>
    </source>
</evidence>
<sequence>MDSFIQEIRDSLGDNDDFFFQQEKIGRASVILMGFISLIDLTRTKEALHANMDNWKPDRDDASSMMEAIGEVREMDLSEAITMFMDGKLIVFFESERILVLAEAYPSLLNRAVESPTNENVLQGAISSFIEDIDTNIGMVRKQIVSRHVKVRSFLAGSLCHKKLSLVYDESHADSKLVAKVIKQIESSSDKEINNLQNLTKALGLSAWSSVPKFNTTELPEEVAGALIKGRVILFIDRMPFGLILPNLIWDMFSLENDRNYPLPLMIVIRLLRVVGVLTTLIAPGLYVALVAVNPEVLRIELALTIAQSREGVPYPAIVEMIFMLIILELIIEASTRLPKSIGPTITMVGGIILGQAVVTAKLVSNLLIIILAATTISNSTVVGFQNSLAIRLFKYVIVIMSAMYGVLGLLAGLVLICAYLSSLSTFGISYLNISMNKGESGNG</sequence>